<dbReference type="Pfam" id="PF00805">
    <property type="entry name" value="Pentapeptide"/>
    <property type="match status" value="3"/>
</dbReference>
<feature type="transmembrane region" description="Helical" evidence="1">
    <location>
        <begin position="137"/>
        <end position="170"/>
    </location>
</feature>
<dbReference type="InterPro" id="IPR051082">
    <property type="entry name" value="Pentapeptide-BTB/POZ_domain"/>
</dbReference>
<reference evidence="2" key="1">
    <citation type="submission" date="2019-02" db="EMBL/GenBank/DDBJ databases">
        <authorList>
            <person name="Gruber-Vodicka R. H."/>
            <person name="Seah K. B. B."/>
        </authorList>
    </citation>
    <scope>NUCLEOTIDE SEQUENCE</scope>
    <source>
        <strain evidence="2">BECK_S127</strain>
    </source>
</reference>
<accession>A0A451BM96</accession>
<feature type="transmembrane region" description="Helical" evidence="1">
    <location>
        <begin position="62"/>
        <end position="90"/>
    </location>
</feature>
<protein>
    <submittedName>
        <fullName evidence="2">Uncharacterized protein YjbI, contains pentapeptide repeats</fullName>
    </submittedName>
</protein>
<dbReference type="EMBL" id="CAADHB010000049">
    <property type="protein sequence ID" value="VFK79419.1"/>
    <property type="molecule type" value="Genomic_DNA"/>
</dbReference>
<organism evidence="2">
    <name type="scientific">Candidatus Kentrum sp. SD</name>
    <dbReference type="NCBI Taxonomy" id="2126332"/>
    <lineage>
        <taxon>Bacteria</taxon>
        <taxon>Pseudomonadati</taxon>
        <taxon>Pseudomonadota</taxon>
        <taxon>Gammaproteobacteria</taxon>
        <taxon>Candidatus Kentrum</taxon>
    </lineage>
</organism>
<evidence type="ECO:0000256" key="1">
    <source>
        <dbReference type="SAM" id="Phobius"/>
    </source>
</evidence>
<name>A0A451BM96_9GAMM</name>
<feature type="transmembrane region" description="Helical" evidence="1">
    <location>
        <begin position="102"/>
        <end position="125"/>
    </location>
</feature>
<keyword evidence="1" id="KW-0472">Membrane</keyword>
<keyword evidence="1" id="KW-1133">Transmembrane helix</keyword>
<sequence>MTADFSQQRLRGRDFRGRDLRGARFVGADLRGARFRNADLTDADFSGARLGKSLRGTIATGLLTLLIGLLAGLLDGLAAFFLVAVISWFFETMQGISIEQHAMELAITTITSAGGIVAILLFFLWRRGVAGLFAGMGVIMAGAVAGAGAVAVAVAVATAVFFLPAFFVAWRIRKDDPLFAGVRQFGLWFGALGGTDFRGANLHGARFRGANLKHALFASASNLARVDFRDAKHLRFAHATGTLLEDPRVRELLAGGAGEAESYAGSNLQGACLAGASLRGADFTEADLSDAELVGADLRDARLIKTQLIGANLIGVRLTGACLAAWNIHKSTNLQEINCDHVFLEANNPRSRQPPSGAFREGEFSKLFQEVTETMDFIVESKLELAALQRAIQKLREAGAEGLEIQGVECREDVIVAHVAAPPEIDREEIHARTLREKGLETKLLLAESKAREAETKYLMQKEHTDDLMNLFDVSLRKETHIHAQGGNVNQNHRTQTITNSNLAGVTLNQGDIHGRLTNLARNIGALPAAPDAEEKLGQLLTRLAETLRDIPPEHAEKVEDVTDMAERTVKDARKGNPSRLRSTVEDLKSSARSLDSYPAVLQIVSEIAKLLGG</sequence>
<dbReference type="PANTHER" id="PTHR14136">
    <property type="entry name" value="BTB_POZ DOMAIN-CONTAINING PROTEIN KCTD9"/>
    <property type="match status" value="1"/>
</dbReference>
<evidence type="ECO:0000313" key="2">
    <source>
        <dbReference type="EMBL" id="VFK79419.1"/>
    </source>
</evidence>
<dbReference type="PANTHER" id="PTHR14136:SF17">
    <property type="entry name" value="BTB_POZ DOMAIN-CONTAINING PROTEIN KCTD9"/>
    <property type="match status" value="1"/>
</dbReference>
<dbReference type="Gene3D" id="2.160.20.80">
    <property type="entry name" value="E3 ubiquitin-protein ligase SopA"/>
    <property type="match status" value="3"/>
</dbReference>
<gene>
    <name evidence="2" type="ORF">BECKSD772D_GA0070982_10495</name>
</gene>
<dbReference type="InterPro" id="IPR001646">
    <property type="entry name" value="5peptide_repeat"/>
</dbReference>
<proteinExistence type="predicted"/>
<dbReference type="AlphaFoldDB" id="A0A451BM96"/>
<keyword evidence="1" id="KW-0812">Transmembrane</keyword>
<dbReference type="SUPFAM" id="SSF141571">
    <property type="entry name" value="Pentapeptide repeat-like"/>
    <property type="match status" value="1"/>
</dbReference>